<comment type="caution">
    <text evidence="2">The sequence shown here is derived from an EMBL/GenBank/DDBJ whole genome shotgun (WGS) entry which is preliminary data.</text>
</comment>
<accession>A0ABU5UVM8</accession>
<name>A0ABU5UVM8_NODSP</name>
<proteinExistence type="predicted"/>
<dbReference type="Pfam" id="PF13614">
    <property type="entry name" value="AAA_31"/>
    <property type="match status" value="1"/>
</dbReference>
<dbReference type="Gene3D" id="3.40.50.300">
    <property type="entry name" value="P-loop containing nucleotide triphosphate hydrolases"/>
    <property type="match status" value="1"/>
</dbReference>
<dbReference type="InterPro" id="IPR025669">
    <property type="entry name" value="AAA_dom"/>
</dbReference>
<protein>
    <submittedName>
        <fullName evidence="2">ParA family protein</fullName>
    </submittedName>
</protein>
<dbReference type="EMBL" id="JAYGHK010000090">
    <property type="protein sequence ID" value="MEA5610334.1"/>
    <property type="molecule type" value="Genomic_DNA"/>
</dbReference>
<reference evidence="2 3" key="1">
    <citation type="submission" date="2023-12" db="EMBL/GenBank/DDBJ databases">
        <title>Baltic Sea Cyanobacteria.</title>
        <authorList>
            <person name="Delbaje E."/>
            <person name="Fewer D.P."/>
            <person name="Shishido T.K."/>
        </authorList>
    </citation>
    <scope>NUCLEOTIDE SEQUENCE [LARGE SCALE GENOMIC DNA]</scope>
    <source>
        <strain evidence="2 3">UHCC 0060</strain>
    </source>
</reference>
<dbReference type="Proteomes" id="UP001303285">
    <property type="component" value="Unassembled WGS sequence"/>
</dbReference>
<evidence type="ECO:0000259" key="1">
    <source>
        <dbReference type="Pfam" id="PF13614"/>
    </source>
</evidence>
<gene>
    <name evidence="2" type="ORF">VB695_20055</name>
</gene>
<dbReference type="InterPro" id="IPR027417">
    <property type="entry name" value="P-loop_NTPase"/>
</dbReference>
<sequence length="53" mass="5870">MPKIIVILNAKKGVGKTTMAVNLAAQFGQKNKFNLIDADIQVSANYWTGRNYN</sequence>
<keyword evidence="3" id="KW-1185">Reference proteome</keyword>
<evidence type="ECO:0000313" key="3">
    <source>
        <dbReference type="Proteomes" id="UP001303285"/>
    </source>
</evidence>
<organism evidence="2 3">
    <name type="scientific">Nodularia spumigena UHCC 0060</name>
    <dbReference type="NCBI Taxonomy" id="3110300"/>
    <lineage>
        <taxon>Bacteria</taxon>
        <taxon>Bacillati</taxon>
        <taxon>Cyanobacteriota</taxon>
        <taxon>Cyanophyceae</taxon>
        <taxon>Nostocales</taxon>
        <taxon>Nodulariaceae</taxon>
        <taxon>Nodularia</taxon>
    </lineage>
</organism>
<evidence type="ECO:0000313" key="2">
    <source>
        <dbReference type="EMBL" id="MEA5610334.1"/>
    </source>
</evidence>
<feature type="domain" description="AAA" evidence="1">
    <location>
        <begin position="3"/>
        <end position="46"/>
    </location>
</feature>
<dbReference type="SUPFAM" id="SSF52540">
    <property type="entry name" value="P-loop containing nucleoside triphosphate hydrolases"/>
    <property type="match status" value="1"/>
</dbReference>